<keyword evidence="4" id="KW-0804">Transcription</keyword>
<dbReference type="InterPro" id="IPR014036">
    <property type="entry name" value="DeoR-like_C"/>
</dbReference>
<dbReference type="Pfam" id="PF00455">
    <property type="entry name" value="DeoRC"/>
    <property type="match status" value="1"/>
</dbReference>
<dbReference type="SMART" id="SM00420">
    <property type="entry name" value="HTH_DEOR"/>
    <property type="match status" value="1"/>
</dbReference>
<dbReference type="PROSITE" id="PS51000">
    <property type="entry name" value="HTH_DEOR_2"/>
    <property type="match status" value="1"/>
</dbReference>
<protein>
    <submittedName>
        <fullName evidence="6">Glycerol-3-phosphate regulon repressor</fullName>
    </submittedName>
</protein>
<evidence type="ECO:0000313" key="7">
    <source>
        <dbReference type="Proteomes" id="UP001055117"/>
    </source>
</evidence>
<dbReference type="InterPro" id="IPR018356">
    <property type="entry name" value="Tscrpt_reg_HTH_DeoR_CS"/>
</dbReference>
<name>A0ABQ4QDM7_9HYPH</name>
<dbReference type="SUPFAM" id="SSF46785">
    <property type="entry name" value="Winged helix' DNA-binding domain"/>
    <property type="match status" value="1"/>
</dbReference>
<dbReference type="SUPFAM" id="SSF100950">
    <property type="entry name" value="NagB/RpiA/CoA transferase-like"/>
    <property type="match status" value="1"/>
</dbReference>
<dbReference type="InterPro" id="IPR036388">
    <property type="entry name" value="WH-like_DNA-bd_sf"/>
</dbReference>
<keyword evidence="7" id="KW-1185">Reference proteome</keyword>
<accession>A0ABQ4QDM7</accession>
<dbReference type="InterPro" id="IPR001034">
    <property type="entry name" value="DeoR_HTH"/>
</dbReference>
<feature type="domain" description="HTH deoR-type" evidence="5">
    <location>
        <begin position="23"/>
        <end position="78"/>
    </location>
</feature>
<dbReference type="PANTHER" id="PTHR30363:SF4">
    <property type="entry name" value="GLYCEROL-3-PHOSPHATE REGULON REPRESSOR"/>
    <property type="match status" value="1"/>
</dbReference>
<evidence type="ECO:0000256" key="3">
    <source>
        <dbReference type="ARBA" id="ARBA00023125"/>
    </source>
</evidence>
<dbReference type="InterPro" id="IPR037171">
    <property type="entry name" value="NagB/RpiA_transferase-like"/>
</dbReference>
<dbReference type="PRINTS" id="PR00037">
    <property type="entry name" value="HTHLACR"/>
</dbReference>
<dbReference type="SMART" id="SM01134">
    <property type="entry name" value="DeoRC"/>
    <property type="match status" value="1"/>
</dbReference>
<evidence type="ECO:0000256" key="1">
    <source>
        <dbReference type="ARBA" id="ARBA00022491"/>
    </source>
</evidence>
<dbReference type="RefSeq" id="WP_238271305.1">
    <property type="nucleotide sequence ID" value="NZ_BPQG01000010.1"/>
</dbReference>
<evidence type="ECO:0000313" key="6">
    <source>
        <dbReference type="EMBL" id="GJD43273.1"/>
    </source>
</evidence>
<dbReference type="Pfam" id="PF08220">
    <property type="entry name" value="HTH_DeoR"/>
    <property type="match status" value="1"/>
</dbReference>
<dbReference type="Proteomes" id="UP001055117">
    <property type="component" value="Unassembled WGS sequence"/>
</dbReference>
<organism evidence="6 7">
    <name type="scientific">Methylobacterium cerastii</name>
    <dbReference type="NCBI Taxonomy" id="932741"/>
    <lineage>
        <taxon>Bacteria</taxon>
        <taxon>Pseudomonadati</taxon>
        <taxon>Pseudomonadota</taxon>
        <taxon>Alphaproteobacteria</taxon>
        <taxon>Hyphomicrobiales</taxon>
        <taxon>Methylobacteriaceae</taxon>
        <taxon>Methylobacterium</taxon>
    </lineage>
</organism>
<dbReference type="InterPro" id="IPR050313">
    <property type="entry name" value="Carb_Metab_HTH_regulators"/>
</dbReference>
<dbReference type="Gene3D" id="3.30.750.70">
    <property type="entry name" value="4-hydroxybutyrate coenzyme like domains"/>
    <property type="match status" value="1"/>
</dbReference>
<dbReference type="PANTHER" id="PTHR30363">
    <property type="entry name" value="HTH-TYPE TRANSCRIPTIONAL REGULATOR SRLR-RELATED"/>
    <property type="match status" value="1"/>
</dbReference>
<reference evidence="6 7" key="1">
    <citation type="journal article" date="2021" name="Front. Microbiol.">
        <title>Comprehensive Comparative Genomics and Phenotyping of Methylobacterium Species.</title>
        <authorList>
            <person name="Alessa O."/>
            <person name="Ogura Y."/>
            <person name="Fujitani Y."/>
            <person name="Takami H."/>
            <person name="Hayashi T."/>
            <person name="Sahin N."/>
            <person name="Tani A."/>
        </authorList>
    </citation>
    <scope>NUCLEOTIDE SEQUENCE [LARGE SCALE GENOMIC DNA]</scope>
    <source>
        <strain evidence="6 7">DSM 23679</strain>
    </source>
</reference>
<dbReference type="InterPro" id="IPR036390">
    <property type="entry name" value="WH_DNA-bd_sf"/>
</dbReference>
<evidence type="ECO:0000256" key="2">
    <source>
        <dbReference type="ARBA" id="ARBA00023015"/>
    </source>
</evidence>
<proteinExistence type="predicted"/>
<dbReference type="EMBL" id="BPQG01000010">
    <property type="protein sequence ID" value="GJD43273.1"/>
    <property type="molecule type" value="Genomic_DNA"/>
</dbReference>
<sequence>MTRILDRGGFERKAGERADTSTVEARRSAIVVAVRQRGFVTIEALASQFGVTVQTIRRDLNELSAEGRLERYRGGGGLPSSVENIAYADRRTTLLSEKTRIGRLAASRIPSHCSVFLNIGTTPEAVARELVRHDDLSIITNNLNVAVGLAEATDFRIVVAGGTIRNRDGAVLGQLTCDTLSQFRVDVAVIGISGIDGDGALLDYDYEEVRATQTILAHARQTFLVADHTKFTRRPMVEVGRLEQVDTFFTDRAPPPEIAALMERHGVTLAVADRDEP</sequence>
<evidence type="ECO:0000259" key="5">
    <source>
        <dbReference type="PROSITE" id="PS51000"/>
    </source>
</evidence>
<dbReference type="Gene3D" id="1.10.10.10">
    <property type="entry name" value="Winged helix-like DNA-binding domain superfamily/Winged helix DNA-binding domain"/>
    <property type="match status" value="1"/>
</dbReference>
<comment type="caution">
    <text evidence="6">The sequence shown here is derived from an EMBL/GenBank/DDBJ whole genome shotgun (WGS) entry which is preliminary data.</text>
</comment>
<dbReference type="PROSITE" id="PS00894">
    <property type="entry name" value="HTH_DEOR_1"/>
    <property type="match status" value="1"/>
</dbReference>
<keyword evidence="1" id="KW-0678">Repressor</keyword>
<evidence type="ECO:0000256" key="4">
    <source>
        <dbReference type="ARBA" id="ARBA00023163"/>
    </source>
</evidence>
<keyword evidence="3" id="KW-0238">DNA-binding</keyword>
<gene>
    <name evidence="6" type="primary">glpR</name>
    <name evidence="6" type="ORF">AFCDBAGC_1125</name>
</gene>
<keyword evidence="2" id="KW-0805">Transcription regulation</keyword>